<evidence type="ECO:0000256" key="3">
    <source>
        <dbReference type="ARBA" id="ARBA00022692"/>
    </source>
</evidence>
<dbReference type="Proteomes" id="UP000326903">
    <property type="component" value="Unassembled WGS sequence"/>
</dbReference>
<dbReference type="SMART" id="SM00014">
    <property type="entry name" value="acidPPc"/>
    <property type="match status" value="1"/>
</dbReference>
<dbReference type="InterPro" id="IPR036938">
    <property type="entry name" value="PAP2/HPO_sf"/>
</dbReference>
<evidence type="ECO:0000256" key="2">
    <source>
        <dbReference type="ARBA" id="ARBA00022475"/>
    </source>
</evidence>
<keyword evidence="2" id="KW-1003">Cell membrane</keyword>
<keyword evidence="3 7" id="KW-0812">Transmembrane</keyword>
<feature type="transmembrane region" description="Helical" evidence="7">
    <location>
        <begin position="12"/>
        <end position="31"/>
    </location>
</feature>
<feature type="transmembrane region" description="Helical" evidence="7">
    <location>
        <begin position="81"/>
        <end position="101"/>
    </location>
</feature>
<keyword evidence="4" id="KW-0378">Hydrolase</keyword>
<keyword evidence="6 7" id="KW-0472">Membrane</keyword>
<comment type="caution">
    <text evidence="9">The sequence shown here is derived from an EMBL/GenBank/DDBJ whole genome shotgun (WGS) entry which is preliminary data.</text>
</comment>
<organism evidence="9 10">
    <name type="scientific">Ginsengibacter hankyongi</name>
    <dbReference type="NCBI Taxonomy" id="2607284"/>
    <lineage>
        <taxon>Bacteria</taxon>
        <taxon>Pseudomonadati</taxon>
        <taxon>Bacteroidota</taxon>
        <taxon>Chitinophagia</taxon>
        <taxon>Chitinophagales</taxon>
        <taxon>Chitinophagaceae</taxon>
        <taxon>Ginsengibacter</taxon>
    </lineage>
</organism>
<feature type="domain" description="Phosphatidic acid phosphatase type 2/haloperoxidase" evidence="8">
    <location>
        <begin position="78"/>
        <end position="195"/>
    </location>
</feature>
<reference evidence="9 10" key="1">
    <citation type="submission" date="2019-09" db="EMBL/GenBank/DDBJ databases">
        <title>Draft genome sequence of Ginsengibacter sp. BR5-29.</title>
        <authorList>
            <person name="Im W.-T."/>
        </authorList>
    </citation>
    <scope>NUCLEOTIDE SEQUENCE [LARGE SCALE GENOMIC DNA]</scope>
    <source>
        <strain evidence="9 10">BR5-29</strain>
    </source>
</reference>
<name>A0A5J5IIR1_9BACT</name>
<keyword evidence="10" id="KW-1185">Reference proteome</keyword>
<evidence type="ECO:0000256" key="7">
    <source>
        <dbReference type="SAM" id="Phobius"/>
    </source>
</evidence>
<dbReference type="Pfam" id="PF01569">
    <property type="entry name" value="PAP2"/>
    <property type="match status" value="1"/>
</dbReference>
<dbReference type="RefSeq" id="WP_150414879.1">
    <property type="nucleotide sequence ID" value="NZ_VYQF01000002.1"/>
</dbReference>
<accession>A0A5J5IIR1</accession>
<feature type="transmembrane region" description="Helical" evidence="7">
    <location>
        <begin position="180"/>
        <end position="198"/>
    </location>
</feature>
<dbReference type="PANTHER" id="PTHR14969:SF62">
    <property type="entry name" value="DECAPRENYLPHOSPHORYL-5-PHOSPHORIBOSE PHOSPHATASE RV3807C-RELATED"/>
    <property type="match status" value="1"/>
</dbReference>
<evidence type="ECO:0000313" key="10">
    <source>
        <dbReference type="Proteomes" id="UP000326903"/>
    </source>
</evidence>
<evidence type="ECO:0000256" key="5">
    <source>
        <dbReference type="ARBA" id="ARBA00022989"/>
    </source>
</evidence>
<dbReference type="SUPFAM" id="SSF48317">
    <property type="entry name" value="Acid phosphatase/Vanadium-dependent haloperoxidase"/>
    <property type="match status" value="1"/>
</dbReference>
<evidence type="ECO:0000256" key="6">
    <source>
        <dbReference type="ARBA" id="ARBA00023136"/>
    </source>
</evidence>
<evidence type="ECO:0000256" key="4">
    <source>
        <dbReference type="ARBA" id="ARBA00022801"/>
    </source>
</evidence>
<evidence type="ECO:0000256" key="1">
    <source>
        <dbReference type="ARBA" id="ARBA00004651"/>
    </source>
</evidence>
<keyword evidence="5 7" id="KW-1133">Transmembrane helix</keyword>
<dbReference type="EMBL" id="VYQF01000002">
    <property type="protein sequence ID" value="KAA9039468.1"/>
    <property type="molecule type" value="Genomic_DNA"/>
</dbReference>
<feature type="transmembrane region" description="Helical" evidence="7">
    <location>
        <begin position="51"/>
        <end position="74"/>
    </location>
</feature>
<dbReference type="GO" id="GO:0016787">
    <property type="term" value="F:hydrolase activity"/>
    <property type="evidence" value="ECO:0007669"/>
    <property type="project" value="UniProtKB-KW"/>
</dbReference>
<proteinExistence type="predicted"/>
<evidence type="ECO:0000259" key="8">
    <source>
        <dbReference type="SMART" id="SM00014"/>
    </source>
</evidence>
<feature type="transmembrane region" description="Helical" evidence="7">
    <location>
        <begin position="156"/>
        <end position="174"/>
    </location>
</feature>
<sequence>MTLTRLYKENRLFFIGCIVLIIIASLILLFYSKADGFYLFNPYHSGFFDFIFIYLTNLGDGFFVVAVGLLLYFFKKKFLSLMVLSSYVVSGIIAQVLKYFILEARPAVFLKDSSYKYFIDGVTLHNFHAFPSGHTTSAFALAAVLSFSLKDKKYSMIFLAAATLVGYSRIYLAQHFMDDVLAGAIIGLLSAIICWIFLEKLFNRLLYKRKTN</sequence>
<dbReference type="Gene3D" id="1.20.144.10">
    <property type="entry name" value="Phosphatidic acid phosphatase type 2/haloperoxidase"/>
    <property type="match status" value="1"/>
</dbReference>
<comment type="subcellular location">
    <subcellularLocation>
        <location evidence="1">Cell membrane</location>
        <topology evidence="1">Multi-pass membrane protein</topology>
    </subcellularLocation>
</comment>
<gene>
    <name evidence="9" type="ORF">FW778_11655</name>
</gene>
<dbReference type="AlphaFoldDB" id="A0A5J5IIR1"/>
<evidence type="ECO:0000313" key="9">
    <source>
        <dbReference type="EMBL" id="KAA9039468.1"/>
    </source>
</evidence>
<dbReference type="PANTHER" id="PTHR14969">
    <property type="entry name" value="SPHINGOSINE-1-PHOSPHATE PHOSPHOHYDROLASE"/>
    <property type="match status" value="1"/>
</dbReference>
<protein>
    <submittedName>
        <fullName evidence="9">Phosphatase PAP2 family protein</fullName>
    </submittedName>
</protein>
<dbReference type="InterPro" id="IPR000326">
    <property type="entry name" value="PAP2/HPO"/>
</dbReference>
<dbReference type="GO" id="GO:0005886">
    <property type="term" value="C:plasma membrane"/>
    <property type="evidence" value="ECO:0007669"/>
    <property type="project" value="UniProtKB-SubCell"/>
</dbReference>
<feature type="transmembrane region" description="Helical" evidence="7">
    <location>
        <begin position="129"/>
        <end position="149"/>
    </location>
</feature>